<sequence>MSVDTALFVAFSAIDVLAIVATLFRLVFRLRIRRFWWEDMWAAVMVVCGTTFVIAQLVAFKTANYEAALITGWMASVAFTCTVWTSRISLLYSTIRVISPLSPLRTFTRVVTVLLLLFWAMVIVLKISQCVHDTKPTYSIGGKRRPICVLSEETVLFELITDCVSDAILLYLSLKILWRLKLPRRQRRMILSLFSSNVLMSMFSLFHAICQLVIPLKTAQYIAFDAELTSALIVCNILVVVTYIYRVTLSSPNESLPSESEEEDDFTTPRRTNTTTQLTTVDLNISLGTTTEAANSNWSRSILSPFHRGARA</sequence>
<dbReference type="Pfam" id="PF20684">
    <property type="entry name" value="Fung_rhodopsin"/>
    <property type="match status" value="1"/>
</dbReference>
<dbReference type="InterPro" id="IPR052337">
    <property type="entry name" value="SAT4-like"/>
</dbReference>
<comment type="similarity">
    <text evidence="5">Belongs to the SAT4 family.</text>
</comment>
<accession>A0AAD4BP85</accession>
<dbReference type="AlphaFoldDB" id="A0AAD4BP85"/>
<feature type="transmembrane region" description="Helical" evidence="7">
    <location>
        <begin position="40"/>
        <end position="59"/>
    </location>
</feature>
<proteinExistence type="inferred from homology"/>
<keyword evidence="4 7" id="KW-0472">Membrane</keyword>
<dbReference type="InterPro" id="IPR049326">
    <property type="entry name" value="Rhodopsin_dom_fungi"/>
</dbReference>
<feature type="transmembrane region" description="Helical" evidence="7">
    <location>
        <begin position="159"/>
        <end position="178"/>
    </location>
</feature>
<keyword evidence="2 7" id="KW-0812">Transmembrane</keyword>
<evidence type="ECO:0000313" key="10">
    <source>
        <dbReference type="Proteomes" id="UP001194468"/>
    </source>
</evidence>
<keyword evidence="3 7" id="KW-1133">Transmembrane helix</keyword>
<evidence type="ECO:0000256" key="1">
    <source>
        <dbReference type="ARBA" id="ARBA00004141"/>
    </source>
</evidence>
<keyword evidence="10" id="KW-1185">Reference proteome</keyword>
<feature type="transmembrane region" description="Helical" evidence="7">
    <location>
        <begin position="226"/>
        <end position="245"/>
    </location>
</feature>
<feature type="domain" description="Rhodopsin" evidence="8">
    <location>
        <begin position="25"/>
        <end position="207"/>
    </location>
</feature>
<gene>
    <name evidence="9" type="ORF">L210DRAFT_3452039</name>
</gene>
<reference evidence="9" key="1">
    <citation type="submission" date="2019-10" db="EMBL/GenBank/DDBJ databases">
        <authorList>
            <consortium name="DOE Joint Genome Institute"/>
            <person name="Kuo A."/>
            <person name="Miyauchi S."/>
            <person name="Kiss E."/>
            <person name="Drula E."/>
            <person name="Kohler A."/>
            <person name="Sanchez-Garcia M."/>
            <person name="Andreopoulos B."/>
            <person name="Barry K.W."/>
            <person name="Bonito G."/>
            <person name="Buee M."/>
            <person name="Carver A."/>
            <person name="Chen C."/>
            <person name="Cichocki N."/>
            <person name="Clum A."/>
            <person name="Culley D."/>
            <person name="Crous P.W."/>
            <person name="Fauchery L."/>
            <person name="Girlanda M."/>
            <person name="Hayes R."/>
            <person name="Keri Z."/>
            <person name="LaButti K."/>
            <person name="Lipzen A."/>
            <person name="Lombard V."/>
            <person name="Magnuson J."/>
            <person name="Maillard F."/>
            <person name="Morin E."/>
            <person name="Murat C."/>
            <person name="Nolan M."/>
            <person name="Ohm R."/>
            <person name="Pangilinan J."/>
            <person name="Pereira M."/>
            <person name="Perotto S."/>
            <person name="Peter M."/>
            <person name="Riley R."/>
            <person name="Sitrit Y."/>
            <person name="Stielow B."/>
            <person name="Szollosi G."/>
            <person name="Zifcakova L."/>
            <person name="Stursova M."/>
            <person name="Spatafora J.W."/>
            <person name="Tedersoo L."/>
            <person name="Vaario L.-M."/>
            <person name="Yamada A."/>
            <person name="Yan M."/>
            <person name="Wang P."/>
            <person name="Xu J."/>
            <person name="Bruns T."/>
            <person name="Baldrian P."/>
            <person name="Vilgalys R."/>
            <person name="Henrissat B."/>
            <person name="Grigoriev I.V."/>
            <person name="Hibbett D."/>
            <person name="Nagy L.G."/>
            <person name="Martin F.M."/>
        </authorList>
    </citation>
    <scope>NUCLEOTIDE SEQUENCE</scope>
    <source>
        <strain evidence="9">BED1</strain>
    </source>
</reference>
<dbReference type="Proteomes" id="UP001194468">
    <property type="component" value="Unassembled WGS sequence"/>
</dbReference>
<evidence type="ECO:0000259" key="8">
    <source>
        <dbReference type="Pfam" id="PF20684"/>
    </source>
</evidence>
<evidence type="ECO:0000256" key="7">
    <source>
        <dbReference type="SAM" id="Phobius"/>
    </source>
</evidence>
<comment type="subcellular location">
    <subcellularLocation>
        <location evidence="1">Membrane</location>
        <topology evidence="1">Multi-pass membrane protein</topology>
    </subcellularLocation>
</comment>
<dbReference type="PANTHER" id="PTHR33048:SF47">
    <property type="entry name" value="INTEGRAL MEMBRANE PROTEIN-RELATED"/>
    <property type="match status" value="1"/>
</dbReference>
<evidence type="ECO:0000256" key="2">
    <source>
        <dbReference type="ARBA" id="ARBA00022692"/>
    </source>
</evidence>
<feature type="transmembrane region" description="Helical" evidence="7">
    <location>
        <begin position="65"/>
        <end position="85"/>
    </location>
</feature>
<dbReference type="PANTHER" id="PTHR33048">
    <property type="entry name" value="PTH11-LIKE INTEGRAL MEMBRANE PROTEIN (AFU_ORTHOLOGUE AFUA_5G11245)"/>
    <property type="match status" value="1"/>
</dbReference>
<evidence type="ECO:0000256" key="6">
    <source>
        <dbReference type="SAM" id="MobiDB-lite"/>
    </source>
</evidence>
<feature type="region of interest" description="Disordered" evidence="6">
    <location>
        <begin position="253"/>
        <end position="273"/>
    </location>
</feature>
<evidence type="ECO:0000256" key="4">
    <source>
        <dbReference type="ARBA" id="ARBA00023136"/>
    </source>
</evidence>
<name>A0AAD4BP85_BOLED</name>
<dbReference type="EMBL" id="WHUW01000021">
    <property type="protein sequence ID" value="KAF8436557.1"/>
    <property type="molecule type" value="Genomic_DNA"/>
</dbReference>
<evidence type="ECO:0000313" key="9">
    <source>
        <dbReference type="EMBL" id="KAF8436557.1"/>
    </source>
</evidence>
<dbReference type="GO" id="GO:0016020">
    <property type="term" value="C:membrane"/>
    <property type="evidence" value="ECO:0007669"/>
    <property type="project" value="UniProtKB-SubCell"/>
</dbReference>
<feature type="transmembrane region" description="Helical" evidence="7">
    <location>
        <begin position="106"/>
        <end position="127"/>
    </location>
</feature>
<protein>
    <recommendedName>
        <fullName evidence="8">Rhodopsin domain-containing protein</fullName>
    </recommendedName>
</protein>
<evidence type="ECO:0000256" key="3">
    <source>
        <dbReference type="ARBA" id="ARBA00022989"/>
    </source>
</evidence>
<feature type="transmembrane region" description="Helical" evidence="7">
    <location>
        <begin position="6"/>
        <end position="28"/>
    </location>
</feature>
<feature type="transmembrane region" description="Helical" evidence="7">
    <location>
        <begin position="190"/>
        <end position="214"/>
    </location>
</feature>
<organism evidence="9 10">
    <name type="scientific">Boletus edulis BED1</name>
    <dbReference type="NCBI Taxonomy" id="1328754"/>
    <lineage>
        <taxon>Eukaryota</taxon>
        <taxon>Fungi</taxon>
        <taxon>Dikarya</taxon>
        <taxon>Basidiomycota</taxon>
        <taxon>Agaricomycotina</taxon>
        <taxon>Agaricomycetes</taxon>
        <taxon>Agaricomycetidae</taxon>
        <taxon>Boletales</taxon>
        <taxon>Boletineae</taxon>
        <taxon>Boletaceae</taxon>
        <taxon>Boletoideae</taxon>
        <taxon>Boletus</taxon>
    </lineage>
</organism>
<comment type="caution">
    <text evidence="9">The sequence shown here is derived from an EMBL/GenBank/DDBJ whole genome shotgun (WGS) entry which is preliminary data.</text>
</comment>
<reference evidence="9" key="2">
    <citation type="journal article" date="2020" name="Nat. Commun.">
        <title>Large-scale genome sequencing of mycorrhizal fungi provides insights into the early evolution of symbiotic traits.</title>
        <authorList>
            <person name="Miyauchi S."/>
            <person name="Kiss E."/>
            <person name="Kuo A."/>
            <person name="Drula E."/>
            <person name="Kohler A."/>
            <person name="Sanchez-Garcia M."/>
            <person name="Morin E."/>
            <person name="Andreopoulos B."/>
            <person name="Barry K.W."/>
            <person name="Bonito G."/>
            <person name="Buee M."/>
            <person name="Carver A."/>
            <person name="Chen C."/>
            <person name="Cichocki N."/>
            <person name="Clum A."/>
            <person name="Culley D."/>
            <person name="Crous P.W."/>
            <person name="Fauchery L."/>
            <person name="Girlanda M."/>
            <person name="Hayes R.D."/>
            <person name="Keri Z."/>
            <person name="LaButti K."/>
            <person name="Lipzen A."/>
            <person name="Lombard V."/>
            <person name="Magnuson J."/>
            <person name="Maillard F."/>
            <person name="Murat C."/>
            <person name="Nolan M."/>
            <person name="Ohm R.A."/>
            <person name="Pangilinan J."/>
            <person name="Pereira M.F."/>
            <person name="Perotto S."/>
            <person name="Peter M."/>
            <person name="Pfister S."/>
            <person name="Riley R."/>
            <person name="Sitrit Y."/>
            <person name="Stielow J.B."/>
            <person name="Szollosi G."/>
            <person name="Zifcakova L."/>
            <person name="Stursova M."/>
            <person name="Spatafora J.W."/>
            <person name="Tedersoo L."/>
            <person name="Vaario L.M."/>
            <person name="Yamada A."/>
            <person name="Yan M."/>
            <person name="Wang P."/>
            <person name="Xu J."/>
            <person name="Bruns T."/>
            <person name="Baldrian P."/>
            <person name="Vilgalys R."/>
            <person name="Dunand C."/>
            <person name="Henrissat B."/>
            <person name="Grigoriev I.V."/>
            <person name="Hibbett D."/>
            <person name="Nagy L.G."/>
            <person name="Martin F.M."/>
        </authorList>
    </citation>
    <scope>NUCLEOTIDE SEQUENCE</scope>
    <source>
        <strain evidence="9">BED1</strain>
    </source>
</reference>
<evidence type="ECO:0000256" key="5">
    <source>
        <dbReference type="ARBA" id="ARBA00038359"/>
    </source>
</evidence>